<dbReference type="PANTHER" id="PTHR33164:SF106">
    <property type="entry name" value="TRANSCRIPTIONAL REGULATORY PROTEIN"/>
    <property type="match status" value="1"/>
</dbReference>
<dbReference type="GO" id="GO:0003677">
    <property type="term" value="F:DNA binding"/>
    <property type="evidence" value="ECO:0007669"/>
    <property type="project" value="UniProtKB-KW"/>
</dbReference>
<dbReference type="GO" id="GO:0006950">
    <property type="term" value="P:response to stress"/>
    <property type="evidence" value="ECO:0007669"/>
    <property type="project" value="TreeGrafter"/>
</dbReference>
<evidence type="ECO:0000313" key="3">
    <source>
        <dbReference type="Proteomes" id="UP000198688"/>
    </source>
</evidence>
<dbReference type="GO" id="GO:0003700">
    <property type="term" value="F:DNA-binding transcription factor activity"/>
    <property type="evidence" value="ECO:0007669"/>
    <property type="project" value="InterPro"/>
</dbReference>
<dbReference type="SMART" id="SM00347">
    <property type="entry name" value="HTH_MARR"/>
    <property type="match status" value="1"/>
</dbReference>
<dbReference type="PANTHER" id="PTHR33164">
    <property type="entry name" value="TRANSCRIPTIONAL REGULATOR, MARR FAMILY"/>
    <property type="match status" value="1"/>
</dbReference>
<reference evidence="2 3" key="1">
    <citation type="submission" date="2016-10" db="EMBL/GenBank/DDBJ databases">
        <authorList>
            <person name="de Groot N.N."/>
        </authorList>
    </citation>
    <scope>NUCLEOTIDE SEQUENCE [LARGE SCALE GENOMIC DNA]</scope>
    <source>
        <strain evidence="2 3">DSM 43941</strain>
    </source>
</reference>
<dbReference type="InterPro" id="IPR036388">
    <property type="entry name" value="WH-like_DNA-bd_sf"/>
</dbReference>
<dbReference type="PRINTS" id="PR00598">
    <property type="entry name" value="HTHMARR"/>
</dbReference>
<dbReference type="EMBL" id="LT629758">
    <property type="protein sequence ID" value="SDS77570.1"/>
    <property type="molecule type" value="Genomic_DNA"/>
</dbReference>
<proteinExistence type="predicted"/>
<sequence>MQEELTELYDGLDPVTLAVRDMIGGSRELVGRMAGRMKMNATDMSAIGALVQNGPMGATELATHLGIRTASATLLLDRLERSGHVERTRDTTDRRRVTITETETARQASLEAWAPVIRRIDEVCAALPEPEKEVVLDFLRRLTDAVQERE</sequence>
<dbReference type="InterPro" id="IPR039422">
    <property type="entry name" value="MarR/SlyA-like"/>
</dbReference>
<dbReference type="InterPro" id="IPR000835">
    <property type="entry name" value="HTH_MarR-typ"/>
</dbReference>
<keyword evidence="2" id="KW-0238">DNA-binding</keyword>
<feature type="domain" description="HTH marR-type" evidence="1">
    <location>
        <begin position="5"/>
        <end position="144"/>
    </location>
</feature>
<evidence type="ECO:0000313" key="2">
    <source>
        <dbReference type="EMBL" id="SDS77570.1"/>
    </source>
</evidence>
<dbReference type="Gene3D" id="1.10.10.10">
    <property type="entry name" value="Winged helix-like DNA-binding domain superfamily/Winged helix DNA-binding domain"/>
    <property type="match status" value="1"/>
</dbReference>
<evidence type="ECO:0000259" key="1">
    <source>
        <dbReference type="PROSITE" id="PS50995"/>
    </source>
</evidence>
<dbReference type="OrthoDB" id="3694026at2"/>
<gene>
    <name evidence="2" type="ORF">SAMN04489716_1587</name>
</gene>
<accession>A0A1H1UYX2</accession>
<keyword evidence="3" id="KW-1185">Reference proteome</keyword>
<name>A0A1H1UYX2_9ACTN</name>
<dbReference type="PROSITE" id="PS50995">
    <property type="entry name" value="HTH_MARR_2"/>
    <property type="match status" value="1"/>
</dbReference>
<dbReference type="Proteomes" id="UP000198688">
    <property type="component" value="Chromosome I"/>
</dbReference>
<dbReference type="AlphaFoldDB" id="A0A1H1UYX2"/>
<dbReference type="InterPro" id="IPR036390">
    <property type="entry name" value="WH_DNA-bd_sf"/>
</dbReference>
<dbReference type="SUPFAM" id="SSF46785">
    <property type="entry name" value="Winged helix' DNA-binding domain"/>
    <property type="match status" value="1"/>
</dbReference>
<protein>
    <submittedName>
        <fullName evidence="2">DNA-binding transcriptional regulator, MarR family</fullName>
    </submittedName>
</protein>
<dbReference type="Pfam" id="PF01047">
    <property type="entry name" value="MarR"/>
    <property type="match status" value="1"/>
</dbReference>
<dbReference type="RefSeq" id="WP_092542957.1">
    <property type="nucleotide sequence ID" value="NZ_BOMJ01000093.1"/>
</dbReference>
<organism evidence="2 3">
    <name type="scientific">Actinoplanes derwentensis</name>
    <dbReference type="NCBI Taxonomy" id="113562"/>
    <lineage>
        <taxon>Bacteria</taxon>
        <taxon>Bacillati</taxon>
        <taxon>Actinomycetota</taxon>
        <taxon>Actinomycetes</taxon>
        <taxon>Micromonosporales</taxon>
        <taxon>Micromonosporaceae</taxon>
        <taxon>Actinoplanes</taxon>
    </lineage>
</organism>